<dbReference type="PANTHER" id="PTHR45138">
    <property type="entry name" value="REGULATORY COMPONENTS OF SENSORY TRANSDUCTION SYSTEM"/>
    <property type="match status" value="1"/>
</dbReference>
<feature type="domain" description="GGDEF" evidence="5">
    <location>
        <begin position="296"/>
        <end position="426"/>
    </location>
</feature>
<keyword evidence="7" id="KW-1185">Reference proteome</keyword>
<dbReference type="CDD" id="cd17546">
    <property type="entry name" value="REC_hyHK_CKI1_RcsC-like"/>
    <property type="match status" value="1"/>
</dbReference>
<name>A0ABP3CUU5_9GAMM</name>
<dbReference type="InterPro" id="IPR043128">
    <property type="entry name" value="Rev_trsase/Diguanyl_cyclase"/>
</dbReference>
<proteinExistence type="predicted"/>
<dbReference type="Pfam" id="PF00990">
    <property type="entry name" value="GGDEF"/>
    <property type="match status" value="1"/>
</dbReference>
<dbReference type="InterPro" id="IPR029787">
    <property type="entry name" value="Nucleotide_cyclase"/>
</dbReference>
<feature type="domain" description="Response regulatory" evidence="4">
    <location>
        <begin position="128"/>
        <end position="246"/>
    </location>
</feature>
<protein>
    <recommendedName>
        <fullName evidence="1">diguanylate cyclase</fullName>
        <ecNumber evidence="1">2.7.7.65</ecNumber>
    </recommendedName>
</protein>
<dbReference type="InterPro" id="IPR050469">
    <property type="entry name" value="Diguanylate_Cyclase"/>
</dbReference>
<dbReference type="PROSITE" id="PS50887">
    <property type="entry name" value="GGDEF"/>
    <property type="match status" value="1"/>
</dbReference>
<dbReference type="Gene3D" id="3.40.50.2300">
    <property type="match status" value="2"/>
</dbReference>
<evidence type="ECO:0000256" key="2">
    <source>
        <dbReference type="ARBA" id="ARBA00034247"/>
    </source>
</evidence>
<comment type="caution">
    <text evidence="3">Lacks conserved residue(s) required for the propagation of feature annotation.</text>
</comment>
<accession>A0ABP3CUU5</accession>
<evidence type="ECO:0000259" key="5">
    <source>
        <dbReference type="PROSITE" id="PS50887"/>
    </source>
</evidence>
<evidence type="ECO:0000256" key="1">
    <source>
        <dbReference type="ARBA" id="ARBA00012528"/>
    </source>
</evidence>
<dbReference type="SUPFAM" id="SSF55073">
    <property type="entry name" value="Nucleotide cyclase"/>
    <property type="match status" value="1"/>
</dbReference>
<dbReference type="Proteomes" id="UP001501476">
    <property type="component" value="Unassembled WGS sequence"/>
</dbReference>
<dbReference type="EMBL" id="BAAADG010000002">
    <property type="protein sequence ID" value="GAA0216029.1"/>
    <property type="molecule type" value="Genomic_DNA"/>
</dbReference>
<comment type="catalytic activity">
    <reaction evidence="2">
        <text>2 GTP = 3',3'-c-di-GMP + 2 diphosphate</text>
        <dbReference type="Rhea" id="RHEA:24898"/>
        <dbReference type="ChEBI" id="CHEBI:33019"/>
        <dbReference type="ChEBI" id="CHEBI:37565"/>
        <dbReference type="ChEBI" id="CHEBI:58805"/>
        <dbReference type="EC" id="2.7.7.65"/>
    </reaction>
</comment>
<evidence type="ECO:0000256" key="3">
    <source>
        <dbReference type="PROSITE-ProRule" id="PRU00169"/>
    </source>
</evidence>
<evidence type="ECO:0000313" key="6">
    <source>
        <dbReference type="EMBL" id="GAA0216029.1"/>
    </source>
</evidence>
<organism evidence="6 7">
    <name type="scientific">Methylophaga marina</name>
    <dbReference type="NCBI Taxonomy" id="45495"/>
    <lineage>
        <taxon>Bacteria</taxon>
        <taxon>Pseudomonadati</taxon>
        <taxon>Pseudomonadota</taxon>
        <taxon>Gammaproteobacteria</taxon>
        <taxon>Thiotrichales</taxon>
        <taxon>Piscirickettsiaceae</taxon>
        <taxon>Methylophaga</taxon>
    </lineage>
</organism>
<dbReference type="Gene3D" id="3.30.70.270">
    <property type="match status" value="1"/>
</dbReference>
<sequence>MLNALVIDSSPDFCEHMFNLLESAGFNVDTAKTGGEGLVKAAAGKYRLVCCSDNLSDYASSEFCSQLRALKGYDFATLLVLTEHDNSKILKQALLAGATDIFSKSDMSEMDTYLCRISQRETRQLSGRVLFIEDSRVLQTIIIDLLTDMGLDVDAYNYAESAWEAFKGGDYDLVITDIMLEGSMSGITLVRKIRRMQSEYSNVPIIATSGFDNMSRKIELFHLGVNDYVSKPIVREELRQRVFNHVTSYQTTQELRTQQKSLHSLAMLDDTTGLFNRHALREFAGKYFSEAYRFSRCLSLAVIDIDHLKDINEHHGFERGNQMLAELGSWLKRHVRDVDLVARWAGDELVLLLPECDLASAKNMMDRMVQRLRKLKPADLDVTVSVGIAQLRQTDNDNLNSLFELADKAMYQAKMAGRNCVKVYTEPESIPELSGND</sequence>
<gene>
    <name evidence="6" type="ORF">GCM10008964_04500</name>
</gene>
<dbReference type="Pfam" id="PF00072">
    <property type="entry name" value="Response_reg"/>
    <property type="match status" value="2"/>
</dbReference>
<dbReference type="EC" id="2.7.7.65" evidence="1"/>
<dbReference type="InterPro" id="IPR000160">
    <property type="entry name" value="GGDEF_dom"/>
</dbReference>
<dbReference type="InterPro" id="IPR011006">
    <property type="entry name" value="CheY-like_superfamily"/>
</dbReference>
<dbReference type="CDD" id="cd00156">
    <property type="entry name" value="REC"/>
    <property type="match status" value="1"/>
</dbReference>
<keyword evidence="3" id="KW-0597">Phosphoprotein</keyword>
<comment type="caution">
    <text evidence="6">The sequence shown here is derived from an EMBL/GenBank/DDBJ whole genome shotgun (WGS) entry which is preliminary data.</text>
</comment>
<dbReference type="PANTHER" id="PTHR45138:SF9">
    <property type="entry name" value="DIGUANYLATE CYCLASE DGCM-RELATED"/>
    <property type="match status" value="1"/>
</dbReference>
<dbReference type="RefSeq" id="WP_343749512.1">
    <property type="nucleotide sequence ID" value="NZ_BAAADG010000002.1"/>
</dbReference>
<dbReference type="InterPro" id="IPR001789">
    <property type="entry name" value="Sig_transdc_resp-reg_receiver"/>
</dbReference>
<evidence type="ECO:0000259" key="4">
    <source>
        <dbReference type="PROSITE" id="PS50110"/>
    </source>
</evidence>
<feature type="modified residue" description="4-aspartylphosphate" evidence="3">
    <location>
        <position position="177"/>
    </location>
</feature>
<dbReference type="SMART" id="SM00448">
    <property type="entry name" value="REC"/>
    <property type="match status" value="2"/>
</dbReference>
<dbReference type="PROSITE" id="PS50110">
    <property type="entry name" value="RESPONSE_REGULATORY"/>
    <property type="match status" value="2"/>
</dbReference>
<dbReference type="SUPFAM" id="SSF52172">
    <property type="entry name" value="CheY-like"/>
    <property type="match status" value="2"/>
</dbReference>
<feature type="domain" description="Response regulatory" evidence="4">
    <location>
        <begin position="3"/>
        <end position="119"/>
    </location>
</feature>
<dbReference type="CDD" id="cd01949">
    <property type="entry name" value="GGDEF"/>
    <property type="match status" value="1"/>
</dbReference>
<dbReference type="NCBIfam" id="TIGR00254">
    <property type="entry name" value="GGDEF"/>
    <property type="match status" value="1"/>
</dbReference>
<evidence type="ECO:0000313" key="7">
    <source>
        <dbReference type="Proteomes" id="UP001501476"/>
    </source>
</evidence>
<reference evidence="7" key="1">
    <citation type="journal article" date="2019" name="Int. J. Syst. Evol. Microbiol.">
        <title>The Global Catalogue of Microorganisms (GCM) 10K type strain sequencing project: providing services to taxonomists for standard genome sequencing and annotation.</title>
        <authorList>
            <consortium name="The Broad Institute Genomics Platform"/>
            <consortium name="The Broad Institute Genome Sequencing Center for Infectious Disease"/>
            <person name="Wu L."/>
            <person name="Ma J."/>
        </authorList>
    </citation>
    <scope>NUCLEOTIDE SEQUENCE [LARGE SCALE GENOMIC DNA]</scope>
    <source>
        <strain evidence="7">JCM 6886</strain>
    </source>
</reference>
<dbReference type="SMART" id="SM00267">
    <property type="entry name" value="GGDEF"/>
    <property type="match status" value="1"/>
</dbReference>